<proteinExistence type="inferred from homology"/>
<protein>
    <recommendedName>
        <fullName evidence="10">Ribosomal protein/NADH dehydrogenase domain-containing protein</fullName>
    </recommendedName>
</protein>
<keyword evidence="7" id="KW-0249">Electron transport</keyword>
<comment type="similarity">
    <text evidence="3">Belongs to the complex I NDUFA2 subunit family.</text>
</comment>
<accession>A0A835Z2Z9</accession>
<dbReference type="InterPro" id="IPR007741">
    <property type="entry name" value="Ribosomal_mL43/mS25/NADH_DH"/>
</dbReference>
<evidence type="ECO:0000313" key="12">
    <source>
        <dbReference type="Proteomes" id="UP000664859"/>
    </source>
</evidence>
<reference evidence="11" key="1">
    <citation type="submission" date="2021-02" db="EMBL/GenBank/DDBJ databases">
        <title>First Annotated Genome of the Yellow-green Alga Tribonema minus.</title>
        <authorList>
            <person name="Mahan K.M."/>
        </authorList>
    </citation>
    <scope>NUCLEOTIDE SEQUENCE</scope>
    <source>
        <strain evidence="11">UTEX B ZZ1240</strain>
    </source>
</reference>
<gene>
    <name evidence="11" type="ORF">JKP88DRAFT_40132</name>
</gene>
<dbReference type="PANTHER" id="PTHR12878">
    <property type="entry name" value="NADH-UBIQUINONE OXIDOREDUCTASE B8 SUBUNIT"/>
    <property type="match status" value="1"/>
</dbReference>
<keyword evidence="4" id="KW-0813">Transport</keyword>
<dbReference type="Proteomes" id="UP000664859">
    <property type="component" value="Unassembled WGS sequence"/>
</dbReference>
<evidence type="ECO:0000256" key="4">
    <source>
        <dbReference type="ARBA" id="ARBA00022448"/>
    </source>
</evidence>
<keyword evidence="12" id="KW-1185">Reference proteome</keyword>
<keyword evidence="8" id="KW-0496">Mitochondrion</keyword>
<keyword evidence="5" id="KW-0679">Respiratory chain</keyword>
<dbReference type="OrthoDB" id="10250268at2759"/>
<keyword evidence="6" id="KW-0999">Mitochondrion inner membrane</keyword>
<name>A0A835Z2Z9_9STRA</name>
<evidence type="ECO:0000256" key="2">
    <source>
        <dbReference type="ARBA" id="ARBA00004443"/>
    </source>
</evidence>
<dbReference type="GO" id="GO:0005743">
    <property type="term" value="C:mitochondrial inner membrane"/>
    <property type="evidence" value="ECO:0007669"/>
    <property type="project" value="UniProtKB-SubCell"/>
</dbReference>
<evidence type="ECO:0000256" key="5">
    <source>
        <dbReference type="ARBA" id="ARBA00022660"/>
    </source>
</evidence>
<organism evidence="11 12">
    <name type="scientific">Tribonema minus</name>
    <dbReference type="NCBI Taxonomy" id="303371"/>
    <lineage>
        <taxon>Eukaryota</taxon>
        <taxon>Sar</taxon>
        <taxon>Stramenopiles</taxon>
        <taxon>Ochrophyta</taxon>
        <taxon>PX clade</taxon>
        <taxon>Xanthophyceae</taxon>
        <taxon>Tribonematales</taxon>
        <taxon>Tribonemataceae</taxon>
        <taxon>Tribonema</taxon>
    </lineage>
</organism>
<evidence type="ECO:0000256" key="6">
    <source>
        <dbReference type="ARBA" id="ARBA00022792"/>
    </source>
</evidence>
<dbReference type="Gene3D" id="3.40.30.10">
    <property type="entry name" value="Glutaredoxin"/>
    <property type="match status" value="1"/>
</dbReference>
<comment type="subcellular location">
    <subcellularLocation>
        <location evidence="2">Mitochondrion inner membrane</location>
        <topology evidence="2">Peripheral membrane protein</topology>
        <orientation evidence="2">Matrix side</orientation>
    </subcellularLocation>
</comment>
<comment type="caution">
    <text evidence="11">The sequence shown here is derived from an EMBL/GenBank/DDBJ whole genome shotgun (WGS) entry which is preliminary data.</text>
</comment>
<evidence type="ECO:0000256" key="8">
    <source>
        <dbReference type="ARBA" id="ARBA00023128"/>
    </source>
</evidence>
<comment type="function">
    <text evidence="1">Accessory subunit of the mitochondrial membrane respiratory chain NADH dehydrogenase (Complex I), that is believed not to be involved in catalysis. Complex I functions in the transfer of electrons from NADH to the respiratory chain. The immediate electron acceptor for the enzyme is believed to be ubiquinone.</text>
</comment>
<keyword evidence="9" id="KW-0472">Membrane</keyword>
<dbReference type="SMART" id="SM00916">
    <property type="entry name" value="L51_S25_CI-B8"/>
    <property type="match status" value="1"/>
</dbReference>
<feature type="domain" description="Ribosomal protein/NADH dehydrogenase" evidence="10">
    <location>
        <begin position="21"/>
        <end position="90"/>
    </location>
</feature>
<dbReference type="AlphaFoldDB" id="A0A835Z2Z9"/>
<evidence type="ECO:0000256" key="7">
    <source>
        <dbReference type="ARBA" id="ARBA00022982"/>
    </source>
</evidence>
<evidence type="ECO:0000256" key="3">
    <source>
        <dbReference type="ARBA" id="ARBA00008939"/>
    </source>
</evidence>
<evidence type="ECO:0000259" key="10">
    <source>
        <dbReference type="SMART" id="SM00916"/>
    </source>
</evidence>
<dbReference type="EMBL" id="JAFCMP010000117">
    <property type="protein sequence ID" value="KAG5185896.1"/>
    <property type="molecule type" value="Genomic_DNA"/>
</dbReference>
<evidence type="ECO:0000313" key="11">
    <source>
        <dbReference type="EMBL" id="KAG5185896.1"/>
    </source>
</evidence>
<evidence type="ECO:0000256" key="9">
    <source>
        <dbReference type="ARBA" id="ARBA00023136"/>
    </source>
</evidence>
<dbReference type="PANTHER" id="PTHR12878:SF0">
    <property type="entry name" value="NADH DEHYDROGENASE [UBIQUINONE] 1 ALPHA SUBCOMPLEX SUBUNIT 2"/>
    <property type="match status" value="1"/>
</dbReference>
<dbReference type="InterPro" id="IPR036249">
    <property type="entry name" value="Thioredoxin-like_sf"/>
</dbReference>
<evidence type="ECO:0000256" key="1">
    <source>
        <dbReference type="ARBA" id="ARBA00003195"/>
    </source>
</evidence>
<sequence>MSWRAGIGRQLREVMVCLAVQGDGASAGVRNWCLRRTAEIKMLNPNFPFFLREGDSIDPFMVVEFDWGKQQVVDLSNLTEKQVDDALKQA</sequence>
<dbReference type="SUPFAM" id="SSF52833">
    <property type="entry name" value="Thioredoxin-like"/>
    <property type="match status" value="1"/>
</dbReference>
<dbReference type="InterPro" id="IPR016464">
    <property type="entry name" value="NADH_Ub_cplx-1_asu_su-2"/>
</dbReference>